<dbReference type="SUPFAM" id="SSF53067">
    <property type="entry name" value="Actin-like ATPase domain"/>
    <property type="match status" value="1"/>
</dbReference>
<accession>A0A562WB94</accession>
<keyword evidence="2" id="KW-1185">Reference proteome</keyword>
<dbReference type="InterPro" id="IPR043129">
    <property type="entry name" value="ATPase_NBD"/>
</dbReference>
<organism evidence="1 2">
    <name type="scientific">Micromonospora sagamiensis</name>
    <dbReference type="NCBI Taxonomy" id="47875"/>
    <lineage>
        <taxon>Bacteria</taxon>
        <taxon>Bacillati</taxon>
        <taxon>Actinomycetota</taxon>
        <taxon>Actinomycetes</taxon>
        <taxon>Micromonosporales</taxon>
        <taxon>Micromonosporaceae</taxon>
        <taxon>Micromonospora</taxon>
    </lineage>
</organism>
<dbReference type="Gene3D" id="3.30.420.40">
    <property type="match status" value="2"/>
</dbReference>
<proteinExistence type="predicted"/>
<gene>
    <name evidence="1" type="ORF">JD81_01022</name>
</gene>
<dbReference type="Proteomes" id="UP000319728">
    <property type="component" value="Unassembled WGS sequence"/>
</dbReference>
<name>A0A562WB94_9ACTN</name>
<reference evidence="1 2" key="1">
    <citation type="submission" date="2019-07" db="EMBL/GenBank/DDBJ databases">
        <title>R&amp;d 2014.</title>
        <authorList>
            <person name="Klenk H.-P."/>
        </authorList>
    </citation>
    <scope>NUCLEOTIDE SEQUENCE [LARGE SCALE GENOMIC DNA]</scope>
    <source>
        <strain evidence="1 2">DSM 43912</strain>
    </source>
</reference>
<sequence>MVNLLDLDTVVLGGTYAPLARWLVPPVTAEVSRRVLAAAWSPVTVRPAVLGGDAAAVGAAGSVVRRIIARPTAWLTRAG</sequence>
<comment type="caution">
    <text evidence="1">The sequence shown here is derived from an EMBL/GenBank/DDBJ whole genome shotgun (WGS) entry which is preliminary data.</text>
</comment>
<protein>
    <submittedName>
        <fullName evidence="1">ROK family protein</fullName>
    </submittedName>
</protein>
<evidence type="ECO:0000313" key="1">
    <source>
        <dbReference type="EMBL" id="TWJ27532.1"/>
    </source>
</evidence>
<dbReference type="AlphaFoldDB" id="A0A562WB94"/>
<dbReference type="EMBL" id="VLLP01000001">
    <property type="protein sequence ID" value="TWJ27532.1"/>
    <property type="molecule type" value="Genomic_DNA"/>
</dbReference>
<evidence type="ECO:0000313" key="2">
    <source>
        <dbReference type="Proteomes" id="UP000319728"/>
    </source>
</evidence>